<dbReference type="Pfam" id="PF12937">
    <property type="entry name" value="F-box-like"/>
    <property type="match status" value="1"/>
</dbReference>
<sequence length="435" mass="49524">MAVITRLQSGALPPSPVRPKQPARPTRARPVQASHSNRRPSQPAPSMDQPRMVGSPKKRRVASKGEEGTEFKPNTPPSPLASRARLFQINRELSQLELERKLLAEQLGVCKYPVLSLPNEITAEIFTHTIAASPDFGHSDSMALAQTCRHWRDVALSLPALWSAVPLRATQVSIPNLMEIWLSRSRSSPLSLSLHPELGANGFPTLSRLEKVLEAINPHLGRLERLEVGVCTRSYNFHLLQSPMPMLRRLALWCDRLSLEPPVVMAPEDVPSLRTVELYQFTRGDLLRFALPWTRITTVVCNRIDYADWRLLLEATPALIHCEVSHLQRWGLDPRTPFTLHNLKTLVFSLYTAEEDMLWSIFPLSEMRLPALRVLQIPEAYLRLPSVDDLQALVSRSECQLQELRIIDPLHFRKQNYLDRFPFVSFHRQLLSISE</sequence>
<dbReference type="Gene3D" id="1.20.1280.50">
    <property type="match status" value="1"/>
</dbReference>
<dbReference type="EMBL" id="JARJCM010000030">
    <property type="protein sequence ID" value="KAJ7038733.1"/>
    <property type="molecule type" value="Genomic_DNA"/>
</dbReference>
<protein>
    <recommendedName>
        <fullName evidence="2">F-box domain-containing protein</fullName>
    </recommendedName>
</protein>
<feature type="region of interest" description="Disordered" evidence="1">
    <location>
        <begin position="1"/>
        <end position="81"/>
    </location>
</feature>
<dbReference type="AlphaFoldDB" id="A0AAD6T6M9"/>
<reference evidence="3" key="1">
    <citation type="submission" date="2023-03" db="EMBL/GenBank/DDBJ databases">
        <title>Massive genome expansion in bonnet fungi (Mycena s.s.) driven by repeated elements and novel gene families across ecological guilds.</title>
        <authorList>
            <consortium name="Lawrence Berkeley National Laboratory"/>
            <person name="Harder C.B."/>
            <person name="Miyauchi S."/>
            <person name="Viragh M."/>
            <person name="Kuo A."/>
            <person name="Thoen E."/>
            <person name="Andreopoulos B."/>
            <person name="Lu D."/>
            <person name="Skrede I."/>
            <person name="Drula E."/>
            <person name="Henrissat B."/>
            <person name="Morin E."/>
            <person name="Kohler A."/>
            <person name="Barry K."/>
            <person name="LaButti K."/>
            <person name="Morin E."/>
            <person name="Salamov A."/>
            <person name="Lipzen A."/>
            <person name="Mereny Z."/>
            <person name="Hegedus B."/>
            <person name="Baldrian P."/>
            <person name="Stursova M."/>
            <person name="Weitz H."/>
            <person name="Taylor A."/>
            <person name="Grigoriev I.V."/>
            <person name="Nagy L.G."/>
            <person name="Martin F."/>
            <person name="Kauserud H."/>
        </authorList>
    </citation>
    <scope>NUCLEOTIDE SEQUENCE</scope>
    <source>
        <strain evidence="3">CBHHK200</strain>
    </source>
</reference>
<keyword evidence="4" id="KW-1185">Reference proteome</keyword>
<feature type="domain" description="F-box" evidence="2">
    <location>
        <begin position="115"/>
        <end position="163"/>
    </location>
</feature>
<evidence type="ECO:0000259" key="2">
    <source>
        <dbReference type="Pfam" id="PF12937"/>
    </source>
</evidence>
<dbReference type="SUPFAM" id="SSF52047">
    <property type="entry name" value="RNI-like"/>
    <property type="match status" value="1"/>
</dbReference>
<comment type="caution">
    <text evidence="3">The sequence shown here is derived from an EMBL/GenBank/DDBJ whole genome shotgun (WGS) entry which is preliminary data.</text>
</comment>
<organism evidence="3 4">
    <name type="scientific">Mycena alexandri</name>
    <dbReference type="NCBI Taxonomy" id="1745969"/>
    <lineage>
        <taxon>Eukaryota</taxon>
        <taxon>Fungi</taxon>
        <taxon>Dikarya</taxon>
        <taxon>Basidiomycota</taxon>
        <taxon>Agaricomycotina</taxon>
        <taxon>Agaricomycetes</taxon>
        <taxon>Agaricomycetidae</taxon>
        <taxon>Agaricales</taxon>
        <taxon>Marasmiineae</taxon>
        <taxon>Mycenaceae</taxon>
        <taxon>Mycena</taxon>
    </lineage>
</organism>
<evidence type="ECO:0000313" key="4">
    <source>
        <dbReference type="Proteomes" id="UP001218188"/>
    </source>
</evidence>
<name>A0AAD6T6M9_9AGAR</name>
<dbReference type="InterPro" id="IPR036047">
    <property type="entry name" value="F-box-like_dom_sf"/>
</dbReference>
<dbReference type="Proteomes" id="UP001218188">
    <property type="component" value="Unassembled WGS sequence"/>
</dbReference>
<dbReference type="InterPro" id="IPR001810">
    <property type="entry name" value="F-box_dom"/>
</dbReference>
<dbReference type="SUPFAM" id="SSF81383">
    <property type="entry name" value="F-box domain"/>
    <property type="match status" value="1"/>
</dbReference>
<proteinExistence type="predicted"/>
<evidence type="ECO:0000313" key="3">
    <source>
        <dbReference type="EMBL" id="KAJ7038733.1"/>
    </source>
</evidence>
<accession>A0AAD6T6M9</accession>
<gene>
    <name evidence="3" type="ORF">C8F04DRAFT_1255655</name>
</gene>
<evidence type="ECO:0000256" key="1">
    <source>
        <dbReference type="SAM" id="MobiDB-lite"/>
    </source>
</evidence>